<organism evidence="2 3">
    <name type="scientific">Bacillus oleivorans</name>
    <dbReference type="NCBI Taxonomy" id="1448271"/>
    <lineage>
        <taxon>Bacteria</taxon>
        <taxon>Bacillati</taxon>
        <taxon>Bacillota</taxon>
        <taxon>Bacilli</taxon>
        <taxon>Bacillales</taxon>
        <taxon>Bacillaceae</taxon>
        <taxon>Bacillus</taxon>
    </lineage>
</organism>
<sequence length="218" mass="24012">MASLQSCGPCDCEQYGYRVVYNVTSERIQRWLNQANEAGEYYGINPVVFLAIASVESNGDSSAVNRQQTSYGIVQIQQDHIDAFNCHHGTVYKLTDLIGKGPNIWSANGAVKLSFQILGEYLKELNHMTKAIKLTSTGWNGAICGYNGSFEPHGKGCGYWPIPTSPSCYGEAVYKLCSAYDPWWINPASGKASSFYFGKLSPAPFDILPDYNQVCYGP</sequence>
<reference evidence="2 3" key="1">
    <citation type="submission" date="2017-08" db="EMBL/GenBank/DDBJ databases">
        <authorList>
            <person name="de Groot N.N."/>
        </authorList>
    </citation>
    <scope>NUCLEOTIDE SEQUENCE [LARGE SCALE GENOMIC DNA]</scope>
    <source>
        <strain evidence="2 3">JC228</strain>
    </source>
</reference>
<dbReference type="Gene3D" id="1.10.530.10">
    <property type="match status" value="1"/>
</dbReference>
<evidence type="ECO:0000259" key="1">
    <source>
        <dbReference type="Pfam" id="PF01464"/>
    </source>
</evidence>
<dbReference type="InterPro" id="IPR008258">
    <property type="entry name" value="Transglycosylase_SLT_dom_1"/>
</dbReference>
<proteinExistence type="predicted"/>
<evidence type="ECO:0000313" key="2">
    <source>
        <dbReference type="EMBL" id="SNX67950.1"/>
    </source>
</evidence>
<dbReference type="Pfam" id="PF01464">
    <property type="entry name" value="SLT"/>
    <property type="match status" value="1"/>
</dbReference>
<gene>
    <name evidence="2" type="ORF">SAMN05877753_102155</name>
</gene>
<name>A0A285CK96_9BACI</name>
<feature type="domain" description="Transglycosylase SLT" evidence="1">
    <location>
        <begin position="35"/>
        <end position="149"/>
    </location>
</feature>
<dbReference type="AlphaFoldDB" id="A0A285CK96"/>
<dbReference type="InterPro" id="IPR023346">
    <property type="entry name" value="Lysozyme-like_dom_sf"/>
</dbReference>
<dbReference type="RefSeq" id="WP_179714165.1">
    <property type="nucleotide sequence ID" value="NZ_JBEPMQ010000013.1"/>
</dbReference>
<accession>A0A285CK96</accession>
<protein>
    <submittedName>
        <fullName evidence="2">Transglycosylase-like protein with SLT domain</fullName>
    </submittedName>
</protein>
<dbReference type="SUPFAM" id="SSF53955">
    <property type="entry name" value="Lysozyme-like"/>
    <property type="match status" value="1"/>
</dbReference>
<dbReference type="Proteomes" id="UP000219546">
    <property type="component" value="Unassembled WGS sequence"/>
</dbReference>
<evidence type="ECO:0000313" key="3">
    <source>
        <dbReference type="Proteomes" id="UP000219546"/>
    </source>
</evidence>
<dbReference type="EMBL" id="OAOP01000002">
    <property type="protein sequence ID" value="SNX67950.1"/>
    <property type="molecule type" value="Genomic_DNA"/>
</dbReference>
<keyword evidence="3" id="KW-1185">Reference proteome</keyword>